<proteinExistence type="predicted"/>
<dbReference type="Pfam" id="PF07910">
    <property type="entry name" value="Peptidase_C78"/>
    <property type="match status" value="1"/>
</dbReference>
<dbReference type="EMBL" id="JBGBPQ010000007">
    <property type="protein sequence ID" value="KAL1521844.1"/>
    <property type="molecule type" value="Genomic_DNA"/>
</dbReference>
<keyword evidence="5" id="KW-1185">Reference proteome</keyword>
<reference evidence="4 5" key="1">
    <citation type="journal article" date="2024" name="Science">
        <title>Giant polyketide synthase enzymes in the biosynthesis of giant marine polyether toxins.</title>
        <authorList>
            <person name="Fallon T.R."/>
            <person name="Shende V.V."/>
            <person name="Wierzbicki I.H."/>
            <person name="Pendleton A.L."/>
            <person name="Watervoot N.F."/>
            <person name="Auber R.P."/>
            <person name="Gonzalez D.J."/>
            <person name="Wisecaver J.H."/>
            <person name="Moore B.S."/>
        </authorList>
    </citation>
    <scope>NUCLEOTIDE SEQUENCE [LARGE SCALE GENOMIC DNA]</scope>
    <source>
        <strain evidence="4 5">12B1</strain>
    </source>
</reference>
<comment type="caution">
    <text evidence="4">The sequence shown here is derived from an EMBL/GenBank/DDBJ whole genome shotgun (WGS) entry which is preliminary data.</text>
</comment>
<feature type="domain" description="UFSP1/2/DUB catalytic" evidence="3">
    <location>
        <begin position="119"/>
        <end position="257"/>
    </location>
</feature>
<name>A0AB34JMF5_PRYPA</name>
<protein>
    <recommendedName>
        <fullName evidence="3">UFSP1/2/DUB catalytic domain-containing protein</fullName>
    </recommendedName>
</protein>
<keyword evidence="1" id="KW-0378">Hydrolase</keyword>
<evidence type="ECO:0000256" key="2">
    <source>
        <dbReference type="SAM" id="MobiDB-lite"/>
    </source>
</evidence>
<sequence length="330" mass="36045">MPDCRNPFPPKEKVRMPCSRQQGDEESLALAQALQAEEDAAAARALRRPPHPSHRPPRQRETPWARAPRGGEAELSPPRRLTVHSDAAHAMRVARELLAPHAPTLCADEACMPRQLDNWSCGYANLGALLLSVARRGLHGVPADLRPAAVQALVEEAWRAGFSPRDRTALVGSRKWIGAPEWIIALWHLRLHALIIEVAGGGRGASGPGGAGRAVLAAVSTCLEQCTDLPILLQHHGHSRTVLGVLARPRRLVVRDPIDPPGELRCFSARELDGKPYQIVVIVNRTPANEEAPVGLSSEQVNDRKGEPRAAALWTATGWKYDSSCRMRFK</sequence>
<dbReference type="AlphaFoldDB" id="A0AB34JMF5"/>
<feature type="region of interest" description="Disordered" evidence="2">
    <location>
        <begin position="1"/>
        <end position="80"/>
    </location>
</feature>
<dbReference type="InterPro" id="IPR012462">
    <property type="entry name" value="UFSP1/2_DUB_cat"/>
</dbReference>
<evidence type="ECO:0000256" key="1">
    <source>
        <dbReference type="ARBA" id="ARBA00022801"/>
    </source>
</evidence>
<evidence type="ECO:0000313" key="4">
    <source>
        <dbReference type="EMBL" id="KAL1521844.1"/>
    </source>
</evidence>
<dbReference type="GO" id="GO:0016787">
    <property type="term" value="F:hydrolase activity"/>
    <property type="evidence" value="ECO:0007669"/>
    <property type="project" value="UniProtKB-KW"/>
</dbReference>
<feature type="compositionally biased region" description="Basic residues" evidence="2">
    <location>
        <begin position="45"/>
        <end position="57"/>
    </location>
</feature>
<dbReference type="Gene3D" id="3.90.70.130">
    <property type="match status" value="1"/>
</dbReference>
<gene>
    <name evidence="4" type="ORF">AB1Y20_021495</name>
</gene>
<evidence type="ECO:0000259" key="3">
    <source>
        <dbReference type="Pfam" id="PF07910"/>
    </source>
</evidence>
<organism evidence="4 5">
    <name type="scientific">Prymnesium parvum</name>
    <name type="common">Toxic golden alga</name>
    <dbReference type="NCBI Taxonomy" id="97485"/>
    <lineage>
        <taxon>Eukaryota</taxon>
        <taxon>Haptista</taxon>
        <taxon>Haptophyta</taxon>
        <taxon>Prymnesiophyceae</taxon>
        <taxon>Prymnesiales</taxon>
        <taxon>Prymnesiaceae</taxon>
        <taxon>Prymnesium</taxon>
    </lineage>
</organism>
<accession>A0AB34JMF5</accession>
<evidence type="ECO:0000313" key="5">
    <source>
        <dbReference type="Proteomes" id="UP001515480"/>
    </source>
</evidence>
<dbReference type="Proteomes" id="UP001515480">
    <property type="component" value="Unassembled WGS sequence"/>
</dbReference>